<evidence type="ECO:0008006" key="5">
    <source>
        <dbReference type="Google" id="ProtNLM"/>
    </source>
</evidence>
<proteinExistence type="predicted"/>
<feature type="compositionally biased region" description="Basic and acidic residues" evidence="1">
    <location>
        <begin position="38"/>
        <end position="48"/>
    </location>
</feature>
<evidence type="ECO:0000313" key="3">
    <source>
        <dbReference type="EMBL" id="OAL33922.1"/>
    </source>
</evidence>
<dbReference type="AlphaFoldDB" id="A0A178CXH0"/>
<organism evidence="3 4">
    <name type="scientific">Fonsecaea nubica</name>
    <dbReference type="NCBI Taxonomy" id="856822"/>
    <lineage>
        <taxon>Eukaryota</taxon>
        <taxon>Fungi</taxon>
        <taxon>Dikarya</taxon>
        <taxon>Ascomycota</taxon>
        <taxon>Pezizomycotina</taxon>
        <taxon>Eurotiomycetes</taxon>
        <taxon>Chaetothyriomycetidae</taxon>
        <taxon>Chaetothyriales</taxon>
        <taxon>Herpotrichiellaceae</taxon>
        <taxon>Fonsecaea</taxon>
    </lineage>
</organism>
<feature type="region of interest" description="Disordered" evidence="1">
    <location>
        <begin position="26"/>
        <end position="51"/>
    </location>
</feature>
<feature type="transmembrane region" description="Helical" evidence="2">
    <location>
        <begin position="79"/>
        <end position="97"/>
    </location>
</feature>
<accession>A0A178CXH0</accession>
<name>A0A178CXH0_9EURO</name>
<keyword evidence="2" id="KW-1133">Transmembrane helix</keyword>
<dbReference type="GeneID" id="34590170"/>
<keyword evidence="4" id="KW-1185">Reference proteome</keyword>
<dbReference type="EMBL" id="LVCJ01000044">
    <property type="protein sequence ID" value="OAL33922.1"/>
    <property type="molecule type" value="Genomic_DNA"/>
</dbReference>
<dbReference type="Proteomes" id="UP000185904">
    <property type="component" value="Unassembled WGS sequence"/>
</dbReference>
<evidence type="ECO:0000256" key="2">
    <source>
        <dbReference type="SAM" id="Phobius"/>
    </source>
</evidence>
<reference evidence="3 4" key="1">
    <citation type="submission" date="2016-03" db="EMBL/GenBank/DDBJ databases">
        <title>The draft genome sequence of Fonsecaea nubica causative agent of cutaneous subcutaneous infection in human host.</title>
        <authorList>
            <person name="Costa F."/>
            <person name="Sybren D.H."/>
            <person name="Raittz R.T."/>
            <person name="Weiss V.A."/>
            <person name="Leao A.C."/>
            <person name="Gomes R."/>
            <person name="De Souza E.M."/>
            <person name="Pedrosa F.O."/>
            <person name="Steffens M.B."/>
            <person name="Bombassaro A."/>
            <person name="Tadra-Sfeir M.Z."/>
            <person name="Moreno L.F."/>
            <person name="Najafzadeh M.J."/>
            <person name="Felipe M.S."/>
            <person name="Teixeira M."/>
            <person name="Sun J."/>
            <person name="Xi L."/>
            <person name="Castro M.A."/>
            <person name="Vicente V.A."/>
        </authorList>
    </citation>
    <scope>NUCLEOTIDE SEQUENCE [LARGE SCALE GENOMIC DNA]</scope>
    <source>
        <strain evidence="3 4">CBS 269.64</strain>
    </source>
</reference>
<keyword evidence="2" id="KW-0472">Membrane</keyword>
<comment type="caution">
    <text evidence="3">The sequence shown here is derived from an EMBL/GenBank/DDBJ whole genome shotgun (WGS) entry which is preliminary data.</text>
</comment>
<gene>
    <name evidence="3" type="ORF">AYO20_06757</name>
</gene>
<keyword evidence="2" id="KW-0812">Transmembrane</keyword>
<protein>
    <recommendedName>
        <fullName evidence="5">Glycosyltransferase family 25 protein</fullName>
    </recommendedName>
</protein>
<dbReference type="RefSeq" id="XP_022498934.1">
    <property type="nucleotide sequence ID" value="XM_022645045.1"/>
</dbReference>
<sequence length="413" mass="46092">MEGLPKFKEREKALEDESSFEMFATRDIPVHTPSSVQHADKDREEPRNSNRLRRLSLEVPSPRIQGSMLRVFGTDRPRILAAALAIIFLFVLLPTRYSSQVQIGHLFTPPVVTPRQAAANKTLGFEKLLALSSKPSWRTRGLQAAANLTGLEFTIPTQPHNPEELVHAFEEIGVGSGATTPKHGSATAWVAHLDLLKYIIAAGFETAFIVEDDVDWDVRLKWQVQLVSDNIRNYTQVSENDTAPYGRDWDVLWLGHCGSAIDDWVAPGLTYADKTRIATKRYVSWSTKFLKENVPEGHRHIHISTMTVCSFGYGVTKQSAQKILSLLAQGADEAFDVALSHRCRSNELRCLVVNPQLMHHYEPPKDRGYVSPVDVGDGDGEAGNETDYESVKGTTLNIVKSARCRALFHDTCM</sequence>
<dbReference type="OrthoDB" id="47375at2759"/>
<evidence type="ECO:0000256" key="1">
    <source>
        <dbReference type="SAM" id="MobiDB-lite"/>
    </source>
</evidence>
<evidence type="ECO:0000313" key="4">
    <source>
        <dbReference type="Proteomes" id="UP000185904"/>
    </source>
</evidence>